<dbReference type="Pfam" id="PF03588">
    <property type="entry name" value="Leu_Phe_trans"/>
    <property type="match status" value="1"/>
</dbReference>
<comment type="function">
    <text evidence="4">Functions in the N-end rule pathway of protein degradation where it conjugates Leu, Phe and, less efficiently, Met from aminoacyl-tRNAs to the N-termini of proteins containing an N-terminal arginine or lysine.</text>
</comment>
<dbReference type="SUPFAM" id="SSF55729">
    <property type="entry name" value="Acyl-CoA N-acyltransferases (Nat)"/>
    <property type="match status" value="1"/>
</dbReference>
<dbReference type="PANTHER" id="PTHR30098">
    <property type="entry name" value="LEUCYL/PHENYLALANYL-TRNA--PROTEIN TRANSFERASE"/>
    <property type="match status" value="1"/>
</dbReference>
<dbReference type="EMBL" id="JAATLJ010000001">
    <property type="protein sequence ID" value="NIZ41173.1"/>
    <property type="molecule type" value="Genomic_DNA"/>
</dbReference>
<keyword evidence="3 4" id="KW-0012">Acyltransferase</keyword>
<keyword evidence="2 4" id="KW-0808">Transferase</keyword>
<evidence type="ECO:0000256" key="4">
    <source>
        <dbReference type="HAMAP-Rule" id="MF_00688"/>
    </source>
</evidence>
<dbReference type="EC" id="2.3.2.6" evidence="4"/>
<evidence type="ECO:0000256" key="2">
    <source>
        <dbReference type="ARBA" id="ARBA00022679"/>
    </source>
</evidence>
<dbReference type="GO" id="GO:0005737">
    <property type="term" value="C:cytoplasm"/>
    <property type="evidence" value="ECO:0007669"/>
    <property type="project" value="UniProtKB-SubCell"/>
</dbReference>
<gene>
    <name evidence="4" type="primary">aat</name>
    <name evidence="5" type="ORF">HCT14_06615</name>
</gene>
<dbReference type="GO" id="GO:0030163">
    <property type="term" value="P:protein catabolic process"/>
    <property type="evidence" value="ECO:0007669"/>
    <property type="project" value="UniProtKB-UniRule"/>
</dbReference>
<dbReference type="PANTHER" id="PTHR30098:SF2">
    <property type="entry name" value="LEUCYL_PHENYLALANYL-TRNA--PROTEIN TRANSFERASE"/>
    <property type="match status" value="1"/>
</dbReference>
<organism evidence="5 6">
    <name type="scientific">Entomospira entomophila</name>
    <dbReference type="NCBI Taxonomy" id="2719988"/>
    <lineage>
        <taxon>Bacteria</taxon>
        <taxon>Pseudomonadati</taxon>
        <taxon>Spirochaetota</taxon>
        <taxon>Spirochaetia</taxon>
        <taxon>Spirochaetales</taxon>
        <taxon>Spirochaetaceae</taxon>
        <taxon>Entomospira</taxon>
    </lineage>
</organism>
<dbReference type="InterPro" id="IPR042203">
    <property type="entry name" value="Leu/Phe-tRNA_Trfase_C"/>
</dbReference>
<dbReference type="NCBIfam" id="TIGR00667">
    <property type="entry name" value="aat"/>
    <property type="match status" value="1"/>
</dbReference>
<dbReference type="RefSeq" id="WP_167700742.1">
    <property type="nucleotide sequence ID" value="NZ_CP118174.1"/>
</dbReference>
<comment type="subcellular location">
    <subcellularLocation>
        <location evidence="4">Cytoplasm</location>
    </subcellularLocation>
</comment>
<dbReference type="GO" id="GO:0008914">
    <property type="term" value="F:leucyl-tRNA--protein transferase activity"/>
    <property type="evidence" value="ECO:0007669"/>
    <property type="project" value="UniProtKB-UniRule"/>
</dbReference>
<accession>A0A968KRW3</accession>
<name>A0A968KRW3_9SPIO</name>
<sequence length="246" mass="28049">MISQIHSTTIDPHFTRDLHRRYFIPHSRGSSHPVVARGGLFSAGLLLSAYEQGIFPWGRDPLSGDLMWCYTNPRCVLYPESLCINKTSQKLIKKKPYRITLNENFTQIIKHCASQNRRNQGTSTWIDASFITAYSQLYELGYAHCVAVYENDSLIGGLYGILLGSIFFGESMFSLKSNASKLAFFHLVPFLQEAINLKLIDCQQTTPHFIQWGAQEISPDTFDETLQSYAHRHHPQASWRSIVLCE</sequence>
<keyword evidence="6" id="KW-1185">Reference proteome</keyword>
<comment type="catalytic activity">
    <reaction evidence="4">
        <text>N-terminal L-lysyl-[protein] + L-leucyl-tRNA(Leu) = N-terminal L-leucyl-L-lysyl-[protein] + tRNA(Leu) + H(+)</text>
        <dbReference type="Rhea" id="RHEA:12340"/>
        <dbReference type="Rhea" id="RHEA-COMP:9613"/>
        <dbReference type="Rhea" id="RHEA-COMP:9622"/>
        <dbReference type="Rhea" id="RHEA-COMP:12670"/>
        <dbReference type="Rhea" id="RHEA-COMP:12671"/>
        <dbReference type="ChEBI" id="CHEBI:15378"/>
        <dbReference type="ChEBI" id="CHEBI:65249"/>
        <dbReference type="ChEBI" id="CHEBI:78442"/>
        <dbReference type="ChEBI" id="CHEBI:78494"/>
        <dbReference type="ChEBI" id="CHEBI:133043"/>
        <dbReference type="EC" id="2.3.2.6"/>
    </reaction>
</comment>
<evidence type="ECO:0000313" key="6">
    <source>
        <dbReference type="Proteomes" id="UP000711995"/>
    </source>
</evidence>
<dbReference type="InterPro" id="IPR004616">
    <property type="entry name" value="Leu/Phe-tRNA_Trfase"/>
</dbReference>
<evidence type="ECO:0000256" key="3">
    <source>
        <dbReference type="ARBA" id="ARBA00023315"/>
    </source>
</evidence>
<evidence type="ECO:0000256" key="1">
    <source>
        <dbReference type="ARBA" id="ARBA00022490"/>
    </source>
</evidence>
<keyword evidence="1 4" id="KW-0963">Cytoplasm</keyword>
<comment type="catalytic activity">
    <reaction evidence="4">
        <text>N-terminal L-arginyl-[protein] + L-leucyl-tRNA(Leu) = N-terminal L-leucyl-L-arginyl-[protein] + tRNA(Leu) + H(+)</text>
        <dbReference type="Rhea" id="RHEA:50416"/>
        <dbReference type="Rhea" id="RHEA-COMP:9613"/>
        <dbReference type="Rhea" id="RHEA-COMP:9622"/>
        <dbReference type="Rhea" id="RHEA-COMP:12672"/>
        <dbReference type="Rhea" id="RHEA-COMP:12673"/>
        <dbReference type="ChEBI" id="CHEBI:15378"/>
        <dbReference type="ChEBI" id="CHEBI:64719"/>
        <dbReference type="ChEBI" id="CHEBI:78442"/>
        <dbReference type="ChEBI" id="CHEBI:78494"/>
        <dbReference type="ChEBI" id="CHEBI:133044"/>
        <dbReference type="EC" id="2.3.2.6"/>
    </reaction>
</comment>
<protein>
    <recommendedName>
        <fullName evidence="4">Leucyl/phenylalanyl-tRNA--protein transferase</fullName>
        <ecNumber evidence="4">2.3.2.6</ecNumber>
    </recommendedName>
    <alternativeName>
        <fullName evidence="4">L/F-transferase</fullName>
    </alternativeName>
    <alternativeName>
        <fullName evidence="4">Leucyltransferase</fullName>
    </alternativeName>
    <alternativeName>
        <fullName evidence="4">Phenyalanyltransferase</fullName>
    </alternativeName>
</protein>
<dbReference type="Gene3D" id="3.30.70.3550">
    <property type="entry name" value="Leucyl/phenylalanyl-tRNA-protein transferase, N-terminal domain"/>
    <property type="match status" value="1"/>
</dbReference>
<dbReference type="Proteomes" id="UP000711995">
    <property type="component" value="Unassembled WGS sequence"/>
</dbReference>
<dbReference type="AlphaFoldDB" id="A0A968KRW3"/>
<dbReference type="InterPro" id="IPR042221">
    <property type="entry name" value="Leu/Phe-tRNA_Trfase_N"/>
</dbReference>
<comment type="catalytic activity">
    <reaction evidence="4">
        <text>L-phenylalanyl-tRNA(Phe) + an N-terminal L-alpha-aminoacyl-[protein] = an N-terminal L-phenylalanyl-L-alpha-aminoacyl-[protein] + tRNA(Phe)</text>
        <dbReference type="Rhea" id="RHEA:43632"/>
        <dbReference type="Rhea" id="RHEA-COMP:9668"/>
        <dbReference type="Rhea" id="RHEA-COMP:9699"/>
        <dbReference type="Rhea" id="RHEA-COMP:10636"/>
        <dbReference type="Rhea" id="RHEA-COMP:10637"/>
        <dbReference type="ChEBI" id="CHEBI:78442"/>
        <dbReference type="ChEBI" id="CHEBI:78531"/>
        <dbReference type="ChEBI" id="CHEBI:78597"/>
        <dbReference type="ChEBI" id="CHEBI:83561"/>
        <dbReference type="EC" id="2.3.2.6"/>
    </reaction>
</comment>
<comment type="caution">
    <text evidence="5">The sequence shown here is derived from an EMBL/GenBank/DDBJ whole genome shotgun (WGS) entry which is preliminary data.</text>
</comment>
<reference evidence="5 6" key="1">
    <citation type="submission" date="2020-03" db="EMBL/GenBank/DDBJ databases">
        <title>Spirochaetal bacteria isolated from arthropods constitute a novel genus Entomospira genus novum within the order Spirochaetales.</title>
        <authorList>
            <person name="Grana-Miraglia L."/>
            <person name="Sikutova S."/>
            <person name="Fingerle V."/>
            <person name="Sing A."/>
            <person name="Castillo-Ramirez S."/>
            <person name="Margos G."/>
            <person name="Rudolf I."/>
        </authorList>
    </citation>
    <scope>NUCLEOTIDE SEQUENCE [LARGE SCALE GENOMIC DNA]</scope>
    <source>
        <strain evidence="5 6">BR193</strain>
    </source>
</reference>
<evidence type="ECO:0000313" key="5">
    <source>
        <dbReference type="EMBL" id="NIZ41173.1"/>
    </source>
</evidence>
<comment type="similarity">
    <text evidence="4">Belongs to the L/F-transferase family.</text>
</comment>
<dbReference type="Gene3D" id="3.40.630.70">
    <property type="entry name" value="Leucyl/phenylalanyl-tRNA-protein transferase, C-terminal domain"/>
    <property type="match status" value="1"/>
</dbReference>
<dbReference type="InterPro" id="IPR016181">
    <property type="entry name" value="Acyl_CoA_acyltransferase"/>
</dbReference>
<proteinExistence type="inferred from homology"/>
<dbReference type="HAMAP" id="MF_00688">
    <property type="entry name" value="Leu_Phe_trans"/>
    <property type="match status" value="1"/>
</dbReference>